<evidence type="ECO:0000256" key="6">
    <source>
        <dbReference type="ARBA" id="ARBA00018569"/>
    </source>
</evidence>
<organism evidence="11 12">
    <name type="scientific">Chryseolinea serpens</name>
    <dbReference type="NCBI Taxonomy" id="947013"/>
    <lineage>
        <taxon>Bacteria</taxon>
        <taxon>Pseudomonadati</taxon>
        <taxon>Bacteroidota</taxon>
        <taxon>Cytophagia</taxon>
        <taxon>Cytophagales</taxon>
        <taxon>Fulvivirgaceae</taxon>
        <taxon>Chryseolinea</taxon>
    </lineage>
</organism>
<gene>
    <name evidence="11" type="ORF">SAMN04488109_2493</name>
</gene>
<protein>
    <recommendedName>
        <fullName evidence="6 9">UDP-glucose 4-epimerase</fullName>
        <ecNumber evidence="5 9">5.1.3.2</ecNumber>
    </recommendedName>
</protein>
<dbReference type="STRING" id="947013.SAMN04488109_2493"/>
<dbReference type="OrthoDB" id="9810015at2"/>
<evidence type="ECO:0000259" key="10">
    <source>
        <dbReference type="Pfam" id="PF16363"/>
    </source>
</evidence>
<evidence type="ECO:0000256" key="3">
    <source>
        <dbReference type="ARBA" id="ARBA00004947"/>
    </source>
</evidence>
<dbReference type="Proteomes" id="UP000184212">
    <property type="component" value="Unassembled WGS sequence"/>
</dbReference>
<comment type="similarity">
    <text evidence="4 9">Belongs to the NAD(P)-dependent epimerase/dehydratase family.</text>
</comment>
<keyword evidence="7 9" id="KW-0520">NAD</keyword>
<feature type="domain" description="NAD(P)-binding" evidence="10">
    <location>
        <begin position="8"/>
        <end position="330"/>
    </location>
</feature>
<evidence type="ECO:0000256" key="2">
    <source>
        <dbReference type="ARBA" id="ARBA00001911"/>
    </source>
</evidence>
<evidence type="ECO:0000256" key="9">
    <source>
        <dbReference type="RuleBase" id="RU366046"/>
    </source>
</evidence>
<evidence type="ECO:0000256" key="1">
    <source>
        <dbReference type="ARBA" id="ARBA00000083"/>
    </source>
</evidence>
<dbReference type="RefSeq" id="WP_073134102.1">
    <property type="nucleotide sequence ID" value="NZ_FQWQ01000001.1"/>
</dbReference>
<keyword evidence="9" id="KW-0119">Carbohydrate metabolism</keyword>
<name>A0A1M5NSL9_9BACT</name>
<dbReference type="SUPFAM" id="SSF51735">
    <property type="entry name" value="NAD(P)-binding Rossmann-fold domains"/>
    <property type="match status" value="1"/>
</dbReference>
<evidence type="ECO:0000313" key="11">
    <source>
        <dbReference type="EMBL" id="SHG92445.1"/>
    </source>
</evidence>
<evidence type="ECO:0000256" key="8">
    <source>
        <dbReference type="ARBA" id="ARBA00023235"/>
    </source>
</evidence>
<dbReference type="InterPro" id="IPR005886">
    <property type="entry name" value="UDP_G4E"/>
</dbReference>
<dbReference type="InterPro" id="IPR036291">
    <property type="entry name" value="NAD(P)-bd_dom_sf"/>
</dbReference>
<evidence type="ECO:0000313" key="12">
    <source>
        <dbReference type="Proteomes" id="UP000184212"/>
    </source>
</evidence>
<dbReference type="PANTHER" id="PTHR43725:SF47">
    <property type="entry name" value="UDP-GLUCOSE 4-EPIMERASE"/>
    <property type="match status" value="1"/>
</dbReference>
<accession>A0A1M5NSL9</accession>
<evidence type="ECO:0000256" key="5">
    <source>
        <dbReference type="ARBA" id="ARBA00013189"/>
    </source>
</evidence>
<proteinExistence type="inferred from homology"/>
<dbReference type="EMBL" id="FQWQ01000001">
    <property type="protein sequence ID" value="SHG92445.1"/>
    <property type="molecule type" value="Genomic_DNA"/>
</dbReference>
<evidence type="ECO:0000256" key="7">
    <source>
        <dbReference type="ARBA" id="ARBA00023027"/>
    </source>
</evidence>
<dbReference type="Pfam" id="PF16363">
    <property type="entry name" value="GDP_Man_Dehyd"/>
    <property type="match status" value="1"/>
</dbReference>
<dbReference type="InterPro" id="IPR016040">
    <property type="entry name" value="NAD(P)-bd_dom"/>
</dbReference>
<comment type="catalytic activity">
    <reaction evidence="1 9">
        <text>UDP-alpha-D-glucose = UDP-alpha-D-galactose</text>
        <dbReference type="Rhea" id="RHEA:22168"/>
        <dbReference type="ChEBI" id="CHEBI:58885"/>
        <dbReference type="ChEBI" id="CHEBI:66914"/>
        <dbReference type="EC" id="5.1.3.2"/>
    </reaction>
</comment>
<reference evidence="11 12" key="1">
    <citation type="submission" date="2016-11" db="EMBL/GenBank/DDBJ databases">
        <authorList>
            <person name="Jaros S."/>
            <person name="Januszkiewicz K."/>
            <person name="Wedrychowicz H."/>
        </authorList>
    </citation>
    <scope>NUCLEOTIDE SEQUENCE [LARGE SCALE GENOMIC DNA]</scope>
    <source>
        <strain evidence="11 12">DSM 24574</strain>
    </source>
</reference>
<keyword evidence="8 9" id="KW-0413">Isomerase</keyword>
<dbReference type="UniPathway" id="UPA00214"/>
<dbReference type="GO" id="GO:0003978">
    <property type="term" value="F:UDP-glucose 4-epimerase activity"/>
    <property type="evidence" value="ECO:0007669"/>
    <property type="project" value="UniProtKB-UniRule"/>
</dbReference>
<dbReference type="Gene3D" id="3.90.25.10">
    <property type="entry name" value="UDP-galactose 4-epimerase, domain 1"/>
    <property type="match status" value="1"/>
</dbReference>
<dbReference type="PANTHER" id="PTHR43725">
    <property type="entry name" value="UDP-GLUCOSE 4-EPIMERASE"/>
    <property type="match status" value="1"/>
</dbReference>
<dbReference type="AlphaFoldDB" id="A0A1M5NSL9"/>
<dbReference type="NCBIfam" id="TIGR01179">
    <property type="entry name" value="galE"/>
    <property type="match status" value="1"/>
</dbReference>
<sequence>MALTKKILVTGGAGYIGAHTVVELINAGYDPVIIDDLSKSDRTLLAGIEKITGRKVDFHKGDCCNKEFVTGVFKTAGPFSSVLHFAAYKSVGESVEKPLMYYQNNIDSLVTVLDVMKENGVTDLIFSSSCTVYGQPDHIPVDESAPFKRAESPYGATKQMCERILEDAHLNGYRVVSLRYFNPIGAHPTAEMGELPVGAPNNLVPYITQTAAGVREKLTVFGNDYDTPDGSCLRDFIHVVDLAIAHVKAMEYLAKRPEKKLVEAFNVGTGIGVSVLQLLDKFVKVTGAKLNYVIGPRRPGDVEKVYADPSKVNAALQWKTKYSVEDSLRDAWRWEKKVRNIQ</sequence>
<keyword evidence="12" id="KW-1185">Reference proteome</keyword>
<dbReference type="EC" id="5.1.3.2" evidence="5 9"/>
<dbReference type="CDD" id="cd05247">
    <property type="entry name" value="UDP_G4E_1_SDR_e"/>
    <property type="match status" value="1"/>
</dbReference>
<comment type="cofactor">
    <cofactor evidence="2 9">
        <name>NAD(+)</name>
        <dbReference type="ChEBI" id="CHEBI:57540"/>
    </cofactor>
</comment>
<comment type="pathway">
    <text evidence="3 9">Carbohydrate metabolism; galactose metabolism.</text>
</comment>
<comment type="subunit">
    <text evidence="9">Homodimer.</text>
</comment>
<dbReference type="Gene3D" id="3.40.50.720">
    <property type="entry name" value="NAD(P)-binding Rossmann-like Domain"/>
    <property type="match status" value="1"/>
</dbReference>
<dbReference type="GO" id="GO:0005829">
    <property type="term" value="C:cytosol"/>
    <property type="evidence" value="ECO:0007669"/>
    <property type="project" value="TreeGrafter"/>
</dbReference>
<evidence type="ECO:0000256" key="4">
    <source>
        <dbReference type="ARBA" id="ARBA00007637"/>
    </source>
</evidence>
<dbReference type="GO" id="GO:0006012">
    <property type="term" value="P:galactose metabolic process"/>
    <property type="evidence" value="ECO:0007669"/>
    <property type="project" value="UniProtKB-UniPathway"/>
</dbReference>